<evidence type="ECO:0000256" key="2">
    <source>
        <dbReference type="ARBA" id="ARBA00022801"/>
    </source>
</evidence>
<reference evidence="4 5" key="1">
    <citation type="submission" date="2017-03" db="EMBL/GenBank/DDBJ databases">
        <title>Isolation of Levoglucosan Utilizing Bacteria.</title>
        <authorList>
            <person name="Arya A.S."/>
        </authorList>
    </citation>
    <scope>NUCLEOTIDE SEQUENCE [LARGE SCALE GENOMIC DNA]</scope>
    <source>
        <strain evidence="4 5">MEC069</strain>
    </source>
</reference>
<evidence type="ECO:0000313" key="5">
    <source>
        <dbReference type="Proteomes" id="UP000298246"/>
    </source>
</evidence>
<feature type="domain" description="Nudix hydrolase" evidence="3">
    <location>
        <begin position="1"/>
        <end position="140"/>
    </location>
</feature>
<dbReference type="Proteomes" id="UP000298246">
    <property type="component" value="Unassembled WGS sequence"/>
</dbReference>
<dbReference type="PANTHER" id="PTHR43046:SF14">
    <property type="entry name" value="MUTT_NUDIX FAMILY PROTEIN"/>
    <property type="match status" value="1"/>
</dbReference>
<dbReference type="AlphaFoldDB" id="A0A4Y8Q8Y3"/>
<dbReference type="GO" id="GO:0016787">
    <property type="term" value="F:hydrolase activity"/>
    <property type="evidence" value="ECO:0007669"/>
    <property type="project" value="UniProtKB-KW"/>
</dbReference>
<sequence length="177" mass="20101">MSSPIRIRPTALILKDDAILLVEYTDEHGIHYNLPGGGVEPGETLKEGVRREVFEETRAEVDVGPLAFVYEYAPHLQSGDYDSPTPSIHLIFECYLKEGSVPHIPDTPDLNQSAVKWVALNELDAVLLYPNIKKEIWSYRTDRKTIDLLEDYQLDSYSKKRSSTAVFIQDEIDAAEY</sequence>
<dbReference type="PANTHER" id="PTHR43046">
    <property type="entry name" value="GDP-MANNOSE MANNOSYL HYDROLASE"/>
    <property type="match status" value="1"/>
</dbReference>
<accession>A0A4Y8Q8Y3</accession>
<gene>
    <name evidence="4" type="ORF">B5M42_04500</name>
</gene>
<evidence type="ECO:0000256" key="1">
    <source>
        <dbReference type="ARBA" id="ARBA00001946"/>
    </source>
</evidence>
<dbReference type="PROSITE" id="PS51462">
    <property type="entry name" value="NUDIX"/>
    <property type="match status" value="1"/>
</dbReference>
<dbReference type="OrthoDB" id="65827at2"/>
<dbReference type="InterPro" id="IPR015797">
    <property type="entry name" value="NUDIX_hydrolase-like_dom_sf"/>
</dbReference>
<organism evidence="4 5">
    <name type="scientific">Paenibacillus athensensis</name>
    <dbReference type="NCBI Taxonomy" id="1967502"/>
    <lineage>
        <taxon>Bacteria</taxon>
        <taxon>Bacillati</taxon>
        <taxon>Bacillota</taxon>
        <taxon>Bacilli</taxon>
        <taxon>Bacillales</taxon>
        <taxon>Paenibacillaceae</taxon>
        <taxon>Paenibacillus</taxon>
    </lineage>
</organism>
<protein>
    <submittedName>
        <fullName evidence="4">NUDIX hydrolase</fullName>
    </submittedName>
</protein>
<comment type="caution">
    <text evidence="4">The sequence shown here is derived from an EMBL/GenBank/DDBJ whole genome shotgun (WGS) entry which is preliminary data.</text>
</comment>
<dbReference type="CDD" id="cd18880">
    <property type="entry name" value="NUDIX_ADPRase"/>
    <property type="match status" value="1"/>
</dbReference>
<dbReference type="InterPro" id="IPR020476">
    <property type="entry name" value="Nudix_hydrolase"/>
</dbReference>
<evidence type="ECO:0000313" key="4">
    <source>
        <dbReference type="EMBL" id="TFE90532.1"/>
    </source>
</evidence>
<proteinExistence type="predicted"/>
<dbReference type="PRINTS" id="PR00502">
    <property type="entry name" value="NUDIXFAMILY"/>
</dbReference>
<dbReference type="Gene3D" id="3.90.79.10">
    <property type="entry name" value="Nucleoside Triphosphate Pyrophosphohydrolase"/>
    <property type="match status" value="1"/>
</dbReference>
<comment type="cofactor">
    <cofactor evidence="1">
        <name>Mg(2+)</name>
        <dbReference type="ChEBI" id="CHEBI:18420"/>
    </cofactor>
</comment>
<dbReference type="EMBL" id="MYFO01000004">
    <property type="protein sequence ID" value="TFE90532.1"/>
    <property type="molecule type" value="Genomic_DNA"/>
</dbReference>
<keyword evidence="5" id="KW-1185">Reference proteome</keyword>
<dbReference type="Pfam" id="PF00293">
    <property type="entry name" value="NUDIX"/>
    <property type="match status" value="1"/>
</dbReference>
<dbReference type="InterPro" id="IPR000086">
    <property type="entry name" value="NUDIX_hydrolase_dom"/>
</dbReference>
<dbReference type="RefSeq" id="WP_134750188.1">
    <property type="nucleotide sequence ID" value="NZ_MYFO02000008.1"/>
</dbReference>
<dbReference type="SUPFAM" id="SSF55811">
    <property type="entry name" value="Nudix"/>
    <property type="match status" value="1"/>
</dbReference>
<evidence type="ECO:0000259" key="3">
    <source>
        <dbReference type="PROSITE" id="PS51462"/>
    </source>
</evidence>
<keyword evidence="2 4" id="KW-0378">Hydrolase</keyword>
<name>A0A4Y8Q8Y3_9BACL</name>